<dbReference type="STRING" id="945553.A0A0D2ND16"/>
<evidence type="ECO:0000256" key="1">
    <source>
        <dbReference type="ARBA" id="ARBA00022737"/>
    </source>
</evidence>
<feature type="non-terminal residue" evidence="3">
    <location>
        <position position="268"/>
    </location>
</feature>
<dbReference type="EMBL" id="KN817611">
    <property type="protein sequence ID" value="KJA16994.1"/>
    <property type="molecule type" value="Genomic_DNA"/>
</dbReference>
<dbReference type="SUPFAM" id="SSF52540">
    <property type="entry name" value="P-loop containing nucleoside triphosphate hydrolases"/>
    <property type="match status" value="1"/>
</dbReference>
<keyword evidence="1" id="KW-0677">Repeat</keyword>
<sequence length="268" mass="30603">DSPEHVDAPKCHPNTRQAVLDEILNWIILTVTRIQWVLWLNGAAGAGKSAICRSVVDLCIQRNIPIVRFFFFRTDSTRNNVRPLVATLIHQLLQSMPDLEPIIVPRIKMDPLIFAKSLKTQFEYLIFGPLRELKRNSLHLHTLVFLFDGVDECDNKDQQADLIRIVADFVSSNSFPAIAFFASRNEAQIITAFRSPEVTNITVRLALDNHYLPDNDIRLFLNDSFKSIKTTHLFGHYLDDNWPAPAEVEEIVEKSSGQFIYASVVIKF</sequence>
<dbReference type="PANTHER" id="PTHR10039">
    <property type="entry name" value="AMELOGENIN"/>
    <property type="match status" value="1"/>
</dbReference>
<dbReference type="OrthoDB" id="4760524at2759"/>
<dbReference type="InterPro" id="IPR007111">
    <property type="entry name" value="NACHT_NTPase"/>
</dbReference>
<evidence type="ECO:0000313" key="3">
    <source>
        <dbReference type="EMBL" id="KJA16994.1"/>
    </source>
</evidence>
<dbReference type="InterPro" id="IPR027417">
    <property type="entry name" value="P-loop_NTPase"/>
</dbReference>
<accession>A0A0D2ND16</accession>
<evidence type="ECO:0000259" key="2">
    <source>
        <dbReference type="PROSITE" id="PS50837"/>
    </source>
</evidence>
<dbReference type="OMA" id="LQWPEER"/>
<dbReference type="Pfam" id="PF24883">
    <property type="entry name" value="NPHP3_N"/>
    <property type="match status" value="1"/>
</dbReference>
<organism evidence="3 4">
    <name type="scientific">Hypholoma sublateritium (strain FD-334 SS-4)</name>
    <dbReference type="NCBI Taxonomy" id="945553"/>
    <lineage>
        <taxon>Eukaryota</taxon>
        <taxon>Fungi</taxon>
        <taxon>Dikarya</taxon>
        <taxon>Basidiomycota</taxon>
        <taxon>Agaricomycotina</taxon>
        <taxon>Agaricomycetes</taxon>
        <taxon>Agaricomycetidae</taxon>
        <taxon>Agaricales</taxon>
        <taxon>Agaricineae</taxon>
        <taxon>Strophariaceae</taxon>
        <taxon>Hypholoma</taxon>
    </lineage>
</organism>
<proteinExistence type="predicted"/>
<gene>
    <name evidence="3" type="ORF">HYPSUDRAFT_105282</name>
</gene>
<dbReference type="InterPro" id="IPR056884">
    <property type="entry name" value="NPHP3-like_N"/>
</dbReference>
<reference evidence="4" key="1">
    <citation type="submission" date="2014-04" db="EMBL/GenBank/DDBJ databases">
        <title>Evolutionary Origins and Diversification of the Mycorrhizal Mutualists.</title>
        <authorList>
            <consortium name="DOE Joint Genome Institute"/>
            <consortium name="Mycorrhizal Genomics Consortium"/>
            <person name="Kohler A."/>
            <person name="Kuo A."/>
            <person name="Nagy L.G."/>
            <person name="Floudas D."/>
            <person name="Copeland A."/>
            <person name="Barry K.W."/>
            <person name="Cichocki N."/>
            <person name="Veneault-Fourrey C."/>
            <person name="LaButti K."/>
            <person name="Lindquist E.A."/>
            <person name="Lipzen A."/>
            <person name="Lundell T."/>
            <person name="Morin E."/>
            <person name="Murat C."/>
            <person name="Riley R."/>
            <person name="Ohm R."/>
            <person name="Sun H."/>
            <person name="Tunlid A."/>
            <person name="Henrissat B."/>
            <person name="Grigoriev I.V."/>
            <person name="Hibbett D.S."/>
            <person name="Martin F."/>
        </authorList>
    </citation>
    <scope>NUCLEOTIDE SEQUENCE [LARGE SCALE GENOMIC DNA]</scope>
    <source>
        <strain evidence="4">FD-334 SS-4</strain>
    </source>
</reference>
<dbReference type="Gene3D" id="3.40.50.300">
    <property type="entry name" value="P-loop containing nucleotide triphosphate hydrolases"/>
    <property type="match status" value="1"/>
</dbReference>
<name>A0A0D2ND16_HYPSF</name>
<feature type="non-terminal residue" evidence="3">
    <location>
        <position position="1"/>
    </location>
</feature>
<protein>
    <recommendedName>
        <fullName evidence="2">NACHT domain-containing protein</fullName>
    </recommendedName>
</protein>
<feature type="domain" description="NACHT" evidence="2">
    <location>
        <begin position="36"/>
        <end position="183"/>
    </location>
</feature>
<keyword evidence="4" id="KW-1185">Reference proteome</keyword>
<dbReference type="AlphaFoldDB" id="A0A0D2ND16"/>
<dbReference type="PROSITE" id="PS50837">
    <property type="entry name" value="NACHT"/>
    <property type="match status" value="1"/>
</dbReference>
<evidence type="ECO:0000313" key="4">
    <source>
        <dbReference type="Proteomes" id="UP000054270"/>
    </source>
</evidence>
<dbReference type="Proteomes" id="UP000054270">
    <property type="component" value="Unassembled WGS sequence"/>
</dbReference>
<dbReference type="PANTHER" id="PTHR10039:SF5">
    <property type="entry name" value="NACHT DOMAIN-CONTAINING PROTEIN"/>
    <property type="match status" value="1"/>
</dbReference>